<accession>A0A2S1SJZ4</accession>
<reference evidence="2 3" key="1">
    <citation type="submission" date="2018-05" db="EMBL/GenBank/DDBJ databases">
        <title>Genome sequencing of Flavobacterium sp. HYN0049.</title>
        <authorList>
            <person name="Yi H."/>
            <person name="Baek C."/>
        </authorList>
    </citation>
    <scope>NUCLEOTIDE SEQUENCE [LARGE SCALE GENOMIC DNA]</scope>
    <source>
        <strain evidence="2 3">HYN0049</strain>
    </source>
</reference>
<dbReference type="Gene3D" id="1.10.1240.10">
    <property type="entry name" value="Methionine synthase domain"/>
    <property type="match status" value="1"/>
</dbReference>
<keyword evidence="3" id="KW-1185">Reference proteome</keyword>
<dbReference type="InterPro" id="IPR036594">
    <property type="entry name" value="Meth_synthase_dom"/>
</dbReference>
<sequence>MHGNNIKTVFAIGDLENLSGIKAHTIRVWERRYNLLEPIRSDLNVRAYDIANLQKLLNVVLLMKYGFKPSRISKMSIDEMDSLVWQSYSEKYDRNHISHRLKLAMMTFDQHLFMETYEHLLSHRSFRQVFFEYFIPLLEDIGVLWQTRTITPAHEHFISYLIRLKILNNTNALLSNAPKSDKVYILFLPVGEIHELGLLYLNYELVAQGFKTIYLGESVPINSLESFKSAFKEIIYVAYATVAPSKHAFKKFVSEVHSNILTPQSELWVVGAMVHDEEPPFYPQIKFFNTLKDALHEI</sequence>
<dbReference type="RefSeq" id="WP_108904530.1">
    <property type="nucleotide sequence ID" value="NZ_CP029187.1"/>
</dbReference>
<dbReference type="GO" id="GO:0006355">
    <property type="term" value="P:regulation of DNA-templated transcription"/>
    <property type="evidence" value="ECO:0007669"/>
    <property type="project" value="InterPro"/>
</dbReference>
<dbReference type="CDD" id="cd01104">
    <property type="entry name" value="HTH_MlrA-CarA"/>
    <property type="match status" value="1"/>
</dbReference>
<dbReference type="SMART" id="SM00422">
    <property type="entry name" value="HTH_MERR"/>
    <property type="match status" value="1"/>
</dbReference>
<name>A0A2S1SJZ4_9FLAO</name>
<dbReference type="AlphaFoldDB" id="A0A2S1SJZ4"/>
<dbReference type="KEGG" id="fpal:HYN49_13090"/>
<organism evidence="2 3">
    <name type="scientific">Flavobacterium pallidum</name>
    <dbReference type="NCBI Taxonomy" id="2172098"/>
    <lineage>
        <taxon>Bacteria</taxon>
        <taxon>Pseudomonadati</taxon>
        <taxon>Bacteroidota</taxon>
        <taxon>Flavobacteriia</taxon>
        <taxon>Flavobacteriales</taxon>
        <taxon>Flavobacteriaceae</taxon>
        <taxon>Flavobacterium</taxon>
    </lineage>
</organism>
<dbReference type="Gene3D" id="1.10.1660.10">
    <property type="match status" value="1"/>
</dbReference>
<protein>
    <submittedName>
        <fullName evidence="2">MerR family transcriptional regulator</fullName>
    </submittedName>
</protein>
<dbReference type="InterPro" id="IPR009061">
    <property type="entry name" value="DNA-bd_dom_put_sf"/>
</dbReference>
<dbReference type="Pfam" id="PF02607">
    <property type="entry name" value="B12-binding_2"/>
    <property type="match status" value="1"/>
</dbReference>
<dbReference type="InterPro" id="IPR003759">
    <property type="entry name" value="Cbl-bd_cap"/>
</dbReference>
<dbReference type="OrthoDB" id="9800334at2"/>
<dbReference type="Proteomes" id="UP000244937">
    <property type="component" value="Chromosome"/>
</dbReference>
<evidence type="ECO:0000313" key="3">
    <source>
        <dbReference type="Proteomes" id="UP000244937"/>
    </source>
</evidence>
<dbReference type="InterPro" id="IPR000551">
    <property type="entry name" value="MerR-type_HTH_dom"/>
</dbReference>
<evidence type="ECO:0000313" key="2">
    <source>
        <dbReference type="EMBL" id="AWI26753.1"/>
    </source>
</evidence>
<dbReference type="Pfam" id="PF13411">
    <property type="entry name" value="MerR_1"/>
    <property type="match status" value="1"/>
</dbReference>
<dbReference type="EMBL" id="CP029187">
    <property type="protein sequence ID" value="AWI26753.1"/>
    <property type="molecule type" value="Genomic_DNA"/>
</dbReference>
<proteinExistence type="predicted"/>
<dbReference type="GO" id="GO:0003677">
    <property type="term" value="F:DNA binding"/>
    <property type="evidence" value="ECO:0007669"/>
    <property type="project" value="InterPro"/>
</dbReference>
<evidence type="ECO:0000259" key="1">
    <source>
        <dbReference type="SMART" id="SM00422"/>
    </source>
</evidence>
<gene>
    <name evidence="2" type="ORF">HYN49_13090</name>
</gene>
<dbReference type="SUPFAM" id="SSF46955">
    <property type="entry name" value="Putative DNA-binding domain"/>
    <property type="match status" value="1"/>
</dbReference>
<dbReference type="Gene3D" id="3.40.50.280">
    <property type="entry name" value="Cobalamin-binding domain"/>
    <property type="match status" value="1"/>
</dbReference>
<feature type="domain" description="HTH merR-type" evidence="1">
    <location>
        <begin position="10"/>
        <end position="79"/>
    </location>
</feature>